<name>A0A1I4IPS9_9FIRM</name>
<dbReference type="SUPFAM" id="SSF53448">
    <property type="entry name" value="Nucleotide-diphospho-sugar transferases"/>
    <property type="match status" value="1"/>
</dbReference>
<evidence type="ECO:0000259" key="1">
    <source>
        <dbReference type="Pfam" id="PF00535"/>
    </source>
</evidence>
<organism evidence="2 3">
    <name type="scientific">Pelosinus propionicus DSM 13327</name>
    <dbReference type="NCBI Taxonomy" id="1123291"/>
    <lineage>
        <taxon>Bacteria</taxon>
        <taxon>Bacillati</taxon>
        <taxon>Bacillota</taxon>
        <taxon>Negativicutes</taxon>
        <taxon>Selenomonadales</taxon>
        <taxon>Sporomusaceae</taxon>
        <taxon>Pelosinus</taxon>
    </lineage>
</organism>
<evidence type="ECO:0000313" key="3">
    <source>
        <dbReference type="Proteomes" id="UP000199520"/>
    </source>
</evidence>
<dbReference type="OrthoDB" id="6713581at2"/>
<dbReference type="InterPro" id="IPR029044">
    <property type="entry name" value="Nucleotide-diphossugar_trans"/>
</dbReference>
<dbReference type="InterPro" id="IPR001173">
    <property type="entry name" value="Glyco_trans_2-like"/>
</dbReference>
<keyword evidence="3" id="KW-1185">Reference proteome</keyword>
<dbReference type="RefSeq" id="WP_090934064.1">
    <property type="nucleotide sequence ID" value="NZ_FOTS01000009.1"/>
</dbReference>
<feature type="domain" description="Glycosyltransferase 2-like" evidence="1">
    <location>
        <begin position="52"/>
        <end position="207"/>
    </location>
</feature>
<dbReference type="STRING" id="1123291.SAMN04490355_100920"/>
<reference evidence="3" key="1">
    <citation type="submission" date="2016-10" db="EMBL/GenBank/DDBJ databases">
        <authorList>
            <person name="Varghese N."/>
            <person name="Submissions S."/>
        </authorList>
    </citation>
    <scope>NUCLEOTIDE SEQUENCE [LARGE SCALE GENOMIC DNA]</scope>
    <source>
        <strain evidence="3">DSM 13327</strain>
    </source>
</reference>
<protein>
    <submittedName>
        <fullName evidence="2">Glycosyl transferase family 2</fullName>
    </submittedName>
</protein>
<proteinExistence type="predicted"/>
<dbReference type="Pfam" id="PF00535">
    <property type="entry name" value="Glycos_transf_2"/>
    <property type="match status" value="1"/>
</dbReference>
<gene>
    <name evidence="2" type="ORF">SAMN04490355_100920</name>
</gene>
<dbReference type="AlphaFoldDB" id="A0A1I4IPS9"/>
<dbReference type="GO" id="GO:0016740">
    <property type="term" value="F:transferase activity"/>
    <property type="evidence" value="ECO:0007669"/>
    <property type="project" value="UniProtKB-KW"/>
</dbReference>
<dbReference type="EMBL" id="FOTS01000009">
    <property type="protein sequence ID" value="SFL56304.1"/>
    <property type="molecule type" value="Genomic_DNA"/>
</dbReference>
<keyword evidence="2" id="KW-0808">Transferase</keyword>
<evidence type="ECO:0000313" key="2">
    <source>
        <dbReference type="EMBL" id="SFL56304.1"/>
    </source>
</evidence>
<accession>A0A1I4IPS9</accession>
<dbReference type="CDD" id="cd00761">
    <property type="entry name" value="Glyco_tranf_GTA_type"/>
    <property type="match status" value="1"/>
</dbReference>
<dbReference type="Proteomes" id="UP000199520">
    <property type="component" value="Unassembled WGS sequence"/>
</dbReference>
<sequence>MDCTIKQLFDTFLPIYRKKEVSELVDNPDSRKCFMRKLREICAKEVMKSTSIVTCTNKPHCMDNIFQNYQNQVWGKKELIIILNRDDIDRYKWEKKAENYKNVYIYQVPQEKSLGYCYNFSIKKANYDYIATFDDDDYYAPNYLTDLMHAFLYTDADIVGKLTYYTYLEEKRLLILRNPFQEYRYLDDKLSFLDGGKKIIKRKVFDHVQFRDISNLEDVYMSQDCMKKGFKIFSTDKYNITYMRNTNKDNHTWKENDDKILSWGCSIIGQTNDYKTSVII</sequence>
<dbReference type="Gene3D" id="3.90.550.10">
    <property type="entry name" value="Spore Coat Polysaccharide Biosynthesis Protein SpsA, Chain A"/>
    <property type="match status" value="1"/>
</dbReference>